<dbReference type="Proteomes" id="UP000095709">
    <property type="component" value="Unassembled WGS sequence"/>
</dbReference>
<feature type="domain" description="Inositolphosphotransferase Aur1/Ipt1" evidence="2">
    <location>
        <begin position="58"/>
        <end position="197"/>
    </location>
</feature>
<dbReference type="InterPro" id="IPR026841">
    <property type="entry name" value="Aur1/Ipt1"/>
</dbReference>
<protein>
    <recommendedName>
        <fullName evidence="2">Inositolphosphotransferase Aur1/Ipt1 domain-containing protein</fullName>
    </recommendedName>
</protein>
<evidence type="ECO:0000313" key="4">
    <source>
        <dbReference type="Proteomes" id="UP000095709"/>
    </source>
</evidence>
<gene>
    <name evidence="3" type="ORF">ERS852498_01126</name>
</gene>
<keyword evidence="1" id="KW-0472">Membrane</keyword>
<organism evidence="3 4">
    <name type="scientific">Fusicatenibacter saccharivorans</name>
    <dbReference type="NCBI Taxonomy" id="1150298"/>
    <lineage>
        <taxon>Bacteria</taxon>
        <taxon>Bacillati</taxon>
        <taxon>Bacillota</taxon>
        <taxon>Clostridia</taxon>
        <taxon>Lachnospirales</taxon>
        <taxon>Lachnospiraceae</taxon>
        <taxon>Fusicatenibacter</taxon>
    </lineage>
</organism>
<evidence type="ECO:0000256" key="1">
    <source>
        <dbReference type="SAM" id="Phobius"/>
    </source>
</evidence>
<feature type="transmembrane region" description="Helical" evidence="1">
    <location>
        <begin position="51"/>
        <end position="74"/>
    </location>
</feature>
<feature type="transmembrane region" description="Helical" evidence="1">
    <location>
        <begin position="86"/>
        <end position="104"/>
    </location>
</feature>
<evidence type="ECO:0000313" key="3">
    <source>
        <dbReference type="EMBL" id="CUP05270.1"/>
    </source>
</evidence>
<proteinExistence type="predicted"/>
<dbReference type="AlphaFoldDB" id="A0A174K7K7"/>
<accession>A0A174K7K7</accession>
<reference evidence="3 4" key="1">
    <citation type="submission" date="2015-09" db="EMBL/GenBank/DDBJ databases">
        <authorList>
            <consortium name="Pathogen Informatics"/>
        </authorList>
    </citation>
    <scope>NUCLEOTIDE SEQUENCE [LARGE SCALE GENOMIC DNA]</scope>
    <source>
        <strain evidence="3 4">2789STDY5834885</strain>
    </source>
</reference>
<feature type="transmembrane region" description="Helical" evidence="1">
    <location>
        <begin position="12"/>
        <end position="31"/>
    </location>
</feature>
<sequence length="224" mass="26481">MKRDERRKFPYYGILPLILTLTANFIAYFGTRPFTSSWKHYNIETMLDQQIPVIPWTIVIYFGCYLVWIVNYLIAASREKEFAWRFFAADVLARLVCMAFYLLLPTTNVRPSIPEQGFWNHMLALLYQMDAADNLFPSIHCLNSWFCYIAVRGRREIPRWYQRFSFWAALAVFVSTLTTKQHVIADVIGGALLAEVTWQIAGRTHFGAWYGMILERRRWKRRAE</sequence>
<name>A0A174K7K7_9FIRM</name>
<keyword evidence="1" id="KW-0812">Transmembrane</keyword>
<dbReference type="RefSeq" id="WP_242857187.1">
    <property type="nucleotide sequence ID" value="NZ_CZAL01000005.1"/>
</dbReference>
<dbReference type="EMBL" id="CZAL01000005">
    <property type="protein sequence ID" value="CUP05270.1"/>
    <property type="molecule type" value="Genomic_DNA"/>
</dbReference>
<dbReference type="Pfam" id="PF14378">
    <property type="entry name" value="PAP2_3"/>
    <property type="match status" value="1"/>
</dbReference>
<keyword evidence="1" id="KW-1133">Transmembrane helix</keyword>
<dbReference type="GO" id="GO:0016020">
    <property type="term" value="C:membrane"/>
    <property type="evidence" value="ECO:0007669"/>
    <property type="project" value="UniProtKB-SubCell"/>
</dbReference>
<evidence type="ECO:0000259" key="2">
    <source>
        <dbReference type="Pfam" id="PF14378"/>
    </source>
</evidence>